<sequence>MKMAVEMAAVSMEKPSGTSPSGGVPTETPVPASWLRDGGGSELFAYRGLFVSCFRTAMCFKLINEKKESSKVSSIVSGNKAGYVEKPLIKPLPPKEGNEEKKKKRTKKKKKKKGNKKKEVTTCPRVYEVTIGNRKYVAPNDYYDNESEYDDLPMPCTHVSDHDLEEHTIFDIGNLFGTDYESNDDSIIHVPSNDDIESSKLGDVVLEDPIFETSTFSENDDITYSGLDNRYRDGYDIWYEINGNTFYTFAQDKKSTNQNSGVRFDAEDGNGNKVTYYGYIEEIWELDYGPNFKVPLFRCKWFNLKDGVQVDPQYGMTTVDFKNLGGGIPSGIPTTARLGKASSSIDVRGRLPARGGRPASFELQRGRPSAVVARPDSPGRHGLPWPPPALPSSQPTRAHPPMFDYRDPDVSDDDDGDYDDYSGDYYRARHDTRPPRAHRPTRRRRRRSPQLHAPPPSPSPEAPRATAVAVARSSRQPVARSSRPGRRRRPPLHPLPAPATEVRTSLSLPPSPRLPSRRAPRREEPARARLPRRARCRPPLTHARGVFDEMPRCRAEGRRWPGHPAPSPTTSSSSRSPSRSRCRSRDAAKPQPGRRRNGRRAAGDAPRPGRRPGGVPRVERRSGMRCVVSGATTRKVALRQ</sequence>
<keyword evidence="3" id="KW-1185">Reference proteome</keyword>
<evidence type="ECO:0000256" key="1">
    <source>
        <dbReference type="SAM" id="MobiDB-lite"/>
    </source>
</evidence>
<dbReference type="EMBL" id="JAUUTY010000003">
    <property type="protein sequence ID" value="KAK1663167.1"/>
    <property type="molecule type" value="Genomic_DNA"/>
</dbReference>
<feature type="compositionally biased region" description="Acidic residues" evidence="1">
    <location>
        <begin position="410"/>
        <end position="422"/>
    </location>
</feature>
<feature type="compositionally biased region" description="Basic residues" evidence="1">
    <location>
        <begin position="435"/>
        <end position="449"/>
    </location>
</feature>
<name>A0AAD8ST50_LOLMU</name>
<comment type="caution">
    <text evidence="2">The sequence shown here is derived from an EMBL/GenBank/DDBJ whole genome shotgun (WGS) entry which is preliminary data.</text>
</comment>
<feature type="compositionally biased region" description="Low complexity" evidence="1">
    <location>
        <begin position="350"/>
        <end position="359"/>
    </location>
</feature>
<dbReference type="PANTHER" id="PTHR48258">
    <property type="entry name" value="DUF4218 DOMAIN-CONTAINING PROTEIN-RELATED"/>
    <property type="match status" value="1"/>
</dbReference>
<protein>
    <recommendedName>
        <fullName evidence="4">Transposon protein, putative, CACTA, En/Spm sub-class</fullName>
    </recommendedName>
</protein>
<feature type="region of interest" description="Disordered" evidence="1">
    <location>
        <begin position="335"/>
        <end position="640"/>
    </location>
</feature>
<feature type="region of interest" description="Disordered" evidence="1">
    <location>
        <begin position="86"/>
        <end position="119"/>
    </location>
</feature>
<feature type="compositionally biased region" description="Low complexity" evidence="1">
    <location>
        <begin position="568"/>
        <end position="579"/>
    </location>
</feature>
<evidence type="ECO:0000313" key="2">
    <source>
        <dbReference type="EMBL" id="KAK1663167.1"/>
    </source>
</evidence>
<evidence type="ECO:0008006" key="4">
    <source>
        <dbReference type="Google" id="ProtNLM"/>
    </source>
</evidence>
<feature type="compositionally biased region" description="Pro residues" evidence="1">
    <location>
        <begin position="452"/>
        <end position="461"/>
    </location>
</feature>
<organism evidence="2 3">
    <name type="scientific">Lolium multiflorum</name>
    <name type="common">Italian ryegrass</name>
    <name type="synonym">Lolium perenne subsp. multiflorum</name>
    <dbReference type="NCBI Taxonomy" id="4521"/>
    <lineage>
        <taxon>Eukaryota</taxon>
        <taxon>Viridiplantae</taxon>
        <taxon>Streptophyta</taxon>
        <taxon>Embryophyta</taxon>
        <taxon>Tracheophyta</taxon>
        <taxon>Spermatophyta</taxon>
        <taxon>Magnoliopsida</taxon>
        <taxon>Liliopsida</taxon>
        <taxon>Poales</taxon>
        <taxon>Poaceae</taxon>
        <taxon>BOP clade</taxon>
        <taxon>Pooideae</taxon>
        <taxon>Poodae</taxon>
        <taxon>Poeae</taxon>
        <taxon>Poeae Chloroplast Group 2 (Poeae type)</taxon>
        <taxon>Loliodinae</taxon>
        <taxon>Loliinae</taxon>
        <taxon>Lolium</taxon>
    </lineage>
</organism>
<feature type="compositionally biased region" description="Low complexity" evidence="1">
    <location>
        <begin position="462"/>
        <end position="482"/>
    </location>
</feature>
<reference evidence="2" key="1">
    <citation type="submission" date="2023-07" db="EMBL/GenBank/DDBJ databases">
        <title>A chromosome-level genome assembly of Lolium multiflorum.</title>
        <authorList>
            <person name="Chen Y."/>
            <person name="Copetti D."/>
            <person name="Kolliker R."/>
            <person name="Studer B."/>
        </authorList>
    </citation>
    <scope>NUCLEOTIDE SEQUENCE</scope>
    <source>
        <strain evidence="2">02402/16</strain>
        <tissue evidence="2">Leaf</tissue>
    </source>
</reference>
<dbReference type="AlphaFoldDB" id="A0AAD8ST50"/>
<feature type="region of interest" description="Disordered" evidence="1">
    <location>
        <begin position="8"/>
        <end position="32"/>
    </location>
</feature>
<gene>
    <name evidence="2" type="ORF">QYE76_051326</name>
</gene>
<feature type="compositionally biased region" description="Basic residues" evidence="1">
    <location>
        <begin position="102"/>
        <end position="116"/>
    </location>
</feature>
<dbReference type="Proteomes" id="UP001231189">
    <property type="component" value="Unassembled WGS sequence"/>
</dbReference>
<evidence type="ECO:0000313" key="3">
    <source>
        <dbReference type="Proteomes" id="UP001231189"/>
    </source>
</evidence>
<dbReference type="PANTHER" id="PTHR48258:SF9">
    <property type="entry name" value="OS01G0348150 PROTEIN"/>
    <property type="match status" value="1"/>
</dbReference>
<accession>A0AAD8ST50</accession>
<proteinExistence type="predicted"/>
<feature type="compositionally biased region" description="Basic and acidic residues" evidence="1">
    <location>
        <begin position="545"/>
        <end position="559"/>
    </location>
</feature>